<dbReference type="EMBL" id="JACIFU010000001">
    <property type="protein sequence ID" value="MBB4173616.1"/>
    <property type="molecule type" value="Genomic_DNA"/>
</dbReference>
<dbReference type="InterPro" id="IPR000086">
    <property type="entry name" value="NUDIX_hydrolase_dom"/>
</dbReference>
<dbReference type="Gene3D" id="3.90.79.10">
    <property type="entry name" value="Nucleoside Triphosphate Pyrophosphohydrolase"/>
    <property type="match status" value="1"/>
</dbReference>
<dbReference type="PANTHER" id="PTHR12629:SF0">
    <property type="entry name" value="DIPHOSPHOINOSITOL-POLYPHOSPHATE DIPHOSPHATASE"/>
    <property type="match status" value="1"/>
</dbReference>
<reference evidence="6 7" key="1">
    <citation type="submission" date="2020-08" db="EMBL/GenBank/DDBJ databases">
        <title>Genomic Encyclopedia of Type Strains, Phase IV (KMG-IV): sequencing the most valuable type-strain genomes for metagenomic binning, comparative biology and taxonomic classification.</title>
        <authorList>
            <person name="Goeker M."/>
        </authorList>
    </citation>
    <scope>NUCLEOTIDE SEQUENCE [LARGE SCALE GENOMIC DNA]</scope>
    <source>
        <strain evidence="6 7">DSM 101015</strain>
    </source>
</reference>
<dbReference type="GO" id="GO:0071543">
    <property type="term" value="P:diphosphoinositol polyphosphate metabolic process"/>
    <property type="evidence" value="ECO:0007669"/>
    <property type="project" value="TreeGrafter"/>
</dbReference>
<sequence length="152" mass="17247">MIHTLKRAWADIFHQAEPVEKREQVAALCYKMVDGAKKVLLITSRDTGRWIVPKGWPIKGKNGAEAALQEAWEEAGVKKADIIEEPMGHFGYIKGLNNGEDVPVEAEVYLVHVRGLKEDYPEVDQRERAWFSPTDAAKLVREPDLKEILRSL</sequence>
<dbReference type="CDD" id="cd04666">
    <property type="entry name" value="NUDIX_DIPP2_like_Nudt4"/>
    <property type="match status" value="1"/>
</dbReference>
<feature type="domain" description="Nudix hydrolase" evidence="5">
    <location>
        <begin position="20"/>
        <end position="152"/>
    </location>
</feature>
<dbReference type="GO" id="GO:0000298">
    <property type="term" value="F:endopolyphosphatase activity"/>
    <property type="evidence" value="ECO:0007669"/>
    <property type="project" value="TreeGrafter"/>
</dbReference>
<dbReference type="GO" id="GO:1901911">
    <property type="term" value="P:adenosine 5'-(hexahydrogen pentaphosphate) catabolic process"/>
    <property type="evidence" value="ECO:0007669"/>
    <property type="project" value="TreeGrafter"/>
</dbReference>
<proteinExistence type="predicted"/>
<name>A0A7W6M8X4_9RHOB</name>
<dbReference type="InterPro" id="IPR015797">
    <property type="entry name" value="NUDIX_hydrolase-like_dom_sf"/>
</dbReference>
<evidence type="ECO:0000259" key="5">
    <source>
        <dbReference type="PROSITE" id="PS51462"/>
    </source>
</evidence>
<gene>
    <name evidence="6" type="ORF">GGR93_001377</name>
</gene>
<dbReference type="RefSeq" id="WP_025054353.1">
    <property type="nucleotide sequence ID" value="NZ_JACIFU010000001.1"/>
</dbReference>
<evidence type="ECO:0000256" key="3">
    <source>
        <dbReference type="ARBA" id="ARBA00022801"/>
    </source>
</evidence>
<comment type="cofactor">
    <cofactor evidence="1">
        <name>Mg(2+)</name>
        <dbReference type="ChEBI" id="CHEBI:18420"/>
    </cofactor>
</comment>
<dbReference type="SUPFAM" id="SSF55811">
    <property type="entry name" value="Nudix"/>
    <property type="match status" value="1"/>
</dbReference>
<dbReference type="InterPro" id="IPR047198">
    <property type="entry name" value="DDP-like_NUDIX"/>
</dbReference>
<keyword evidence="2" id="KW-0479">Metal-binding</keyword>
<dbReference type="PANTHER" id="PTHR12629">
    <property type="entry name" value="DIPHOSPHOINOSITOL POLYPHOSPHATE PHOSPHOHYDROLASE"/>
    <property type="match status" value="1"/>
</dbReference>
<dbReference type="GO" id="GO:1901909">
    <property type="term" value="P:diadenosine hexaphosphate catabolic process"/>
    <property type="evidence" value="ECO:0007669"/>
    <property type="project" value="TreeGrafter"/>
</dbReference>
<evidence type="ECO:0000313" key="6">
    <source>
        <dbReference type="EMBL" id="MBB4173616.1"/>
    </source>
</evidence>
<evidence type="ECO:0000256" key="1">
    <source>
        <dbReference type="ARBA" id="ARBA00001946"/>
    </source>
</evidence>
<evidence type="ECO:0000313" key="7">
    <source>
        <dbReference type="Proteomes" id="UP000565745"/>
    </source>
</evidence>
<keyword evidence="3" id="KW-0378">Hydrolase</keyword>
<dbReference type="GO" id="GO:0034431">
    <property type="term" value="F:bis(5'-adenosyl)-hexaphosphatase activity"/>
    <property type="evidence" value="ECO:0007669"/>
    <property type="project" value="TreeGrafter"/>
</dbReference>
<dbReference type="GO" id="GO:0008486">
    <property type="term" value="F:diphosphoinositol-polyphosphate diphosphatase activity"/>
    <property type="evidence" value="ECO:0007669"/>
    <property type="project" value="TreeGrafter"/>
</dbReference>
<dbReference type="PROSITE" id="PS51462">
    <property type="entry name" value="NUDIX"/>
    <property type="match status" value="1"/>
</dbReference>
<keyword evidence="4" id="KW-0460">Magnesium</keyword>
<dbReference type="Pfam" id="PF00293">
    <property type="entry name" value="NUDIX"/>
    <property type="match status" value="1"/>
</dbReference>
<dbReference type="Proteomes" id="UP000565745">
    <property type="component" value="Unassembled WGS sequence"/>
</dbReference>
<dbReference type="GO" id="GO:0034432">
    <property type="term" value="F:bis(5'-adenosyl)-pentaphosphatase activity"/>
    <property type="evidence" value="ECO:0007669"/>
    <property type="project" value="TreeGrafter"/>
</dbReference>
<dbReference type="GO" id="GO:0046872">
    <property type="term" value="F:metal ion binding"/>
    <property type="evidence" value="ECO:0007669"/>
    <property type="project" value="UniProtKB-KW"/>
</dbReference>
<evidence type="ECO:0000256" key="4">
    <source>
        <dbReference type="ARBA" id="ARBA00022842"/>
    </source>
</evidence>
<evidence type="ECO:0000256" key="2">
    <source>
        <dbReference type="ARBA" id="ARBA00022723"/>
    </source>
</evidence>
<dbReference type="GO" id="GO:1901907">
    <property type="term" value="P:diadenosine pentaphosphate catabolic process"/>
    <property type="evidence" value="ECO:0007669"/>
    <property type="project" value="TreeGrafter"/>
</dbReference>
<accession>A0A7W6M8X4</accession>
<dbReference type="AlphaFoldDB" id="A0A7W6M8X4"/>
<comment type="caution">
    <text evidence="6">The sequence shown here is derived from an EMBL/GenBank/DDBJ whole genome shotgun (WGS) entry which is preliminary data.</text>
</comment>
<organism evidence="6 7">
    <name type="scientific">Sulfitobacter noctilucicola</name>
    <dbReference type="NCBI Taxonomy" id="1342301"/>
    <lineage>
        <taxon>Bacteria</taxon>
        <taxon>Pseudomonadati</taxon>
        <taxon>Pseudomonadota</taxon>
        <taxon>Alphaproteobacteria</taxon>
        <taxon>Rhodobacterales</taxon>
        <taxon>Roseobacteraceae</taxon>
        <taxon>Sulfitobacter</taxon>
    </lineage>
</organism>
<keyword evidence="7" id="KW-1185">Reference proteome</keyword>
<protein>
    <submittedName>
        <fullName evidence="6">8-oxo-dGTP pyrophosphatase MutT (NUDIX family)</fullName>
    </submittedName>
</protein>
<dbReference type="GO" id="GO:0005737">
    <property type="term" value="C:cytoplasm"/>
    <property type="evidence" value="ECO:0007669"/>
    <property type="project" value="TreeGrafter"/>
</dbReference>